<proteinExistence type="inferred from homology"/>
<evidence type="ECO:0000313" key="3">
    <source>
        <dbReference type="EMBL" id="KAK7405378.1"/>
    </source>
</evidence>
<dbReference type="PANTHER" id="PTHR11220:SF25">
    <property type="entry name" value="F3F9.4"/>
    <property type="match status" value="1"/>
</dbReference>
<dbReference type="InterPro" id="IPR006917">
    <property type="entry name" value="SOUL_heme-bd"/>
</dbReference>
<gene>
    <name evidence="3" type="ORF">VNO78_06631</name>
</gene>
<dbReference type="Gene3D" id="3.20.80.10">
    <property type="entry name" value="Regulatory factor, effector binding domain"/>
    <property type="match status" value="2"/>
</dbReference>
<dbReference type="AlphaFoldDB" id="A0AAN9T1V5"/>
<sequence length="158" mass="17339">MVVSSTCHFLVLLSLLVVLFLGVEGKIPEACQRYECPSYTVTETGNDYEIRSYDSPVWISTSPINDTSAIRATETGFHRLFLYVSGNNTFKKAIKMTSPVTSEVSNSGGSSSIIQVAALKASLAGTKWSSTPKSYIVGQYNAPFELYNRVNEIGFLYP</sequence>
<comment type="similarity">
    <text evidence="1">Belongs to the HEBP family.</text>
</comment>
<keyword evidence="2" id="KW-0732">Signal</keyword>
<dbReference type="InterPro" id="IPR011256">
    <property type="entry name" value="Reg_factor_effector_dom_sf"/>
</dbReference>
<feature type="signal peptide" evidence="2">
    <location>
        <begin position="1"/>
        <end position="25"/>
    </location>
</feature>
<dbReference type="EMBL" id="JAYMYS010000002">
    <property type="protein sequence ID" value="KAK7405378.1"/>
    <property type="molecule type" value="Genomic_DNA"/>
</dbReference>
<dbReference type="SUPFAM" id="SSF55136">
    <property type="entry name" value="Probable bacterial effector-binding domain"/>
    <property type="match status" value="1"/>
</dbReference>
<reference evidence="3 4" key="1">
    <citation type="submission" date="2024-01" db="EMBL/GenBank/DDBJ databases">
        <title>The genomes of 5 underutilized Papilionoideae crops provide insights into root nodulation and disease resistanc.</title>
        <authorList>
            <person name="Jiang F."/>
        </authorList>
    </citation>
    <scope>NUCLEOTIDE SEQUENCE [LARGE SCALE GENOMIC DNA]</scope>
    <source>
        <strain evidence="3">DUOXIRENSHENG_FW03</strain>
        <tissue evidence="3">Leaves</tissue>
    </source>
</reference>
<protein>
    <submittedName>
        <fullName evidence="3">Uncharacterized protein</fullName>
    </submittedName>
</protein>
<feature type="chain" id="PRO_5042820941" evidence="2">
    <location>
        <begin position="26"/>
        <end position="158"/>
    </location>
</feature>
<dbReference type="Pfam" id="PF04832">
    <property type="entry name" value="SOUL"/>
    <property type="match status" value="1"/>
</dbReference>
<evidence type="ECO:0000313" key="4">
    <source>
        <dbReference type="Proteomes" id="UP001386955"/>
    </source>
</evidence>
<evidence type="ECO:0000256" key="2">
    <source>
        <dbReference type="SAM" id="SignalP"/>
    </source>
</evidence>
<keyword evidence="4" id="KW-1185">Reference proteome</keyword>
<evidence type="ECO:0000256" key="1">
    <source>
        <dbReference type="ARBA" id="ARBA00009817"/>
    </source>
</evidence>
<name>A0AAN9T1V5_PSOTE</name>
<organism evidence="3 4">
    <name type="scientific">Psophocarpus tetragonolobus</name>
    <name type="common">Winged bean</name>
    <name type="synonym">Dolichos tetragonolobus</name>
    <dbReference type="NCBI Taxonomy" id="3891"/>
    <lineage>
        <taxon>Eukaryota</taxon>
        <taxon>Viridiplantae</taxon>
        <taxon>Streptophyta</taxon>
        <taxon>Embryophyta</taxon>
        <taxon>Tracheophyta</taxon>
        <taxon>Spermatophyta</taxon>
        <taxon>Magnoliopsida</taxon>
        <taxon>eudicotyledons</taxon>
        <taxon>Gunneridae</taxon>
        <taxon>Pentapetalae</taxon>
        <taxon>rosids</taxon>
        <taxon>fabids</taxon>
        <taxon>Fabales</taxon>
        <taxon>Fabaceae</taxon>
        <taxon>Papilionoideae</taxon>
        <taxon>50 kb inversion clade</taxon>
        <taxon>NPAAA clade</taxon>
        <taxon>indigoferoid/millettioid clade</taxon>
        <taxon>Phaseoleae</taxon>
        <taxon>Psophocarpus</taxon>
    </lineage>
</organism>
<dbReference type="Proteomes" id="UP001386955">
    <property type="component" value="Unassembled WGS sequence"/>
</dbReference>
<comment type="caution">
    <text evidence="3">The sequence shown here is derived from an EMBL/GenBank/DDBJ whole genome shotgun (WGS) entry which is preliminary data.</text>
</comment>
<dbReference type="PANTHER" id="PTHR11220">
    <property type="entry name" value="HEME-BINDING PROTEIN-RELATED"/>
    <property type="match status" value="1"/>
</dbReference>
<accession>A0AAN9T1V5</accession>